<comment type="caution">
    <text evidence="1">The sequence shown here is derived from an EMBL/GenBank/DDBJ whole genome shotgun (WGS) entry which is preliminary data.</text>
</comment>
<name>A0A5C6X9W0_9DELT</name>
<dbReference type="InterPro" id="IPR036291">
    <property type="entry name" value="NAD(P)-bd_dom_sf"/>
</dbReference>
<dbReference type="Proteomes" id="UP000321046">
    <property type="component" value="Unassembled WGS sequence"/>
</dbReference>
<dbReference type="RefSeq" id="WP_146974575.1">
    <property type="nucleotide sequence ID" value="NZ_VOSL01000049.1"/>
</dbReference>
<evidence type="ECO:0000313" key="2">
    <source>
        <dbReference type="Proteomes" id="UP000321046"/>
    </source>
</evidence>
<accession>A0A5C6X9W0</accession>
<dbReference type="SUPFAM" id="SSF51735">
    <property type="entry name" value="NAD(P)-binding Rossmann-fold domains"/>
    <property type="match status" value="1"/>
</dbReference>
<dbReference type="Gene3D" id="3.40.50.720">
    <property type="entry name" value="NAD(P)-binding Rossmann-like Domain"/>
    <property type="match status" value="1"/>
</dbReference>
<sequence length="472" mass="52513">MTPPPLQDETPPSPPHRRRLAIAGARGALGRALTARLPAHIDTIGLTRRPDETLSGVGTTRQVDLFSRKETFEGLRDAELAVYAVHQSRFRARLIQARLDDLDVLCADNFGRAAAHHGLSHILYVGCDTPPNATHDLGRTREITDALGAHGVPVITLRLPVILDPRSALTRQALALASRPHPELKPYYTAELAPIAMRDVVDACLAILTDPDAYEGSYALHGPETISFQALVEALAARQDLSPRWREPGLLSSLTPSPSPVGEEWLDILQELLQTPTHHPRDFPFEARCHRPLTALDDALDACLHPDENAGALARVAPSPAPLPSLVRSVQRLPLPQGRDARWTAHEYVRWLPTALRFLIRATHTHDDAGGSVARFFIGPIPWPILELTLAPEVSAPDRQLFWITGGMLARKPQRGRLEFRQIAHTDRLIVAIHDFEPRLPWVLYRFTQALFHLWVVARFKRHLERLSAPPT</sequence>
<dbReference type="EMBL" id="VOSL01000049">
    <property type="protein sequence ID" value="TXD35533.1"/>
    <property type="molecule type" value="Genomic_DNA"/>
</dbReference>
<organism evidence="1 2">
    <name type="scientific">Lujinxingia vulgaris</name>
    <dbReference type="NCBI Taxonomy" id="2600176"/>
    <lineage>
        <taxon>Bacteria</taxon>
        <taxon>Deltaproteobacteria</taxon>
        <taxon>Bradymonadales</taxon>
        <taxon>Lujinxingiaceae</taxon>
        <taxon>Lujinxingia</taxon>
    </lineage>
</organism>
<dbReference type="AlphaFoldDB" id="A0A5C6X9W0"/>
<gene>
    <name evidence="1" type="ORF">FRC96_11155</name>
</gene>
<reference evidence="1 2" key="1">
    <citation type="submission" date="2019-08" db="EMBL/GenBank/DDBJ databases">
        <title>Bradymonadales sp. TMQ2.</title>
        <authorList>
            <person name="Liang Q."/>
        </authorList>
    </citation>
    <scope>NUCLEOTIDE SEQUENCE [LARGE SCALE GENOMIC DNA]</scope>
    <source>
        <strain evidence="1 2">TMQ2</strain>
    </source>
</reference>
<proteinExistence type="predicted"/>
<dbReference type="OrthoDB" id="9774199at2"/>
<protein>
    <recommendedName>
        <fullName evidence="3">NAD(P)-binding domain-containing protein</fullName>
    </recommendedName>
</protein>
<evidence type="ECO:0008006" key="3">
    <source>
        <dbReference type="Google" id="ProtNLM"/>
    </source>
</evidence>
<evidence type="ECO:0000313" key="1">
    <source>
        <dbReference type="EMBL" id="TXD35533.1"/>
    </source>
</evidence>